<dbReference type="Proteomes" id="UP000002254">
    <property type="component" value="Chromosome 13"/>
</dbReference>
<proteinExistence type="predicted"/>
<evidence type="ECO:0000313" key="3">
    <source>
        <dbReference type="Proteomes" id="UP000002254"/>
    </source>
</evidence>
<dbReference type="InterPro" id="IPR044822">
    <property type="entry name" value="Myb_DNA-bind_4"/>
</dbReference>
<feature type="domain" description="Myb/SANT-like DNA-binding" evidence="1">
    <location>
        <begin position="7"/>
        <end position="95"/>
    </location>
</feature>
<sequence>MESGAGKHWTEEEVKALLSVWAEKNIRKQLYGTLRNKGIFIYIAKRLQALGVYRDWKQCRAKYKNLKYEYRTVKYAHNSGDSSKTMKFFHDLDAILQYEPATQLTEEDANGRCLATLSQSTASETTEGKMSVTLEDKEDISGNPLLLVSHIRPMELVIAGDAAEDDFVSDTSEDLRDRDVKQSPGTGNYIPLEDAKNHLQIVTVSDTEAGKHWCDNEVRALIHIWSDEKIKQMLERATRNKEIFEEIARRLMQFGIDRDWKQCRTKYKNLKYEYRVLQKKNGNPQRKMRFYEEVDCILRGPTLRTAKWKHGNLETDFLK</sequence>
<dbReference type="AlphaFoldDB" id="A0A8P0TMK8"/>
<dbReference type="PANTHER" id="PTHR47595">
    <property type="entry name" value="HEAT SHOCK 70 KDA PROTEIN 14"/>
    <property type="match status" value="1"/>
</dbReference>
<dbReference type="Gene3D" id="1.10.10.60">
    <property type="entry name" value="Homeodomain-like"/>
    <property type="match status" value="2"/>
</dbReference>
<dbReference type="Ensembl" id="ENSCAFT00000104328.1">
    <property type="protein sequence ID" value="ENSCAFP00000070066.1"/>
    <property type="gene ID" value="ENSCAFG00000053116.1"/>
</dbReference>
<reference evidence="2 3" key="1">
    <citation type="journal article" date="2005" name="Nature">
        <title>Genome sequence, comparative analysis and haplotype structure of the domestic dog.</title>
        <authorList>
            <consortium name="Broad Sequencing Platform"/>
            <person name="Lindblad-Toh K."/>
            <person name="Wade C.M."/>
            <person name="Mikkelsen T.S."/>
            <person name="Karlsson E.K."/>
            <person name="Jaffe D.B."/>
            <person name="Kamal M."/>
            <person name="Clamp M."/>
            <person name="Chang J.L."/>
            <person name="Kulbokas E.J. III"/>
            <person name="Zody M.C."/>
            <person name="Mauceli E."/>
            <person name="Xie X."/>
            <person name="Breen M."/>
            <person name="Wayne R.K."/>
            <person name="Ostrander E.A."/>
            <person name="Ponting C.P."/>
            <person name="Galibert F."/>
            <person name="Smith D.R."/>
            <person name="DeJong P.J."/>
            <person name="Kirkness E."/>
            <person name="Alvarez P."/>
            <person name="Biagi T."/>
            <person name="Brockman W."/>
            <person name="Butler J."/>
            <person name="Chin C.W."/>
            <person name="Cook A."/>
            <person name="Cuff J."/>
            <person name="Daly M.J."/>
            <person name="DeCaprio D."/>
            <person name="Gnerre S."/>
            <person name="Grabherr M."/>
            <person name="Kellis M."/>
            <person name="Kleber M."/>
            <person name="Bardeleben C."/>
            <person name="Goodstadt L."/>
            <person name="Heger A."/>
            <person name="Hitte C."/>
            <person name="Kim L."/>
            <person name="Koepfli K.P."/>
            <person name="Parker H.G."/>
            <person name="Pollinger J.P."/>
            <person name="Searle S.M."/>
            <person name="Sutter N.B."/>
            <person name="Thomas R."/>
            <person name="Webber C."/>
            <person name="Baldwin J."/>
            <person name="Abebe A."/>
            <person name="Abouelleil A."/>
            <person name="Aftuck L."/>
            <person name="Ait-Zahra M."/>
            <person name="Aldredge T."/>
            <person name="Allen N."/>
            <person name="An P."/>
            <person name="Anderson S."/>
            <person name="Antoine C."/>
            <person name="Arachchi H."/>
            <person name="Aslam A."/>
            <person name="Ayotte L."/>
            <person name="Bachantsang P."/>
            <person name="Barry A."/>
            <person name="Bayul T."/>
            <person name="Benamara M."/>
            <person name="Berlin A."/>
            <person name="Bessette D."/>
            <person name="Blitshteyn B."/>
            <person name="Bloom T."/>
            <person name="Blye J."/>
            <person name="Boguslavskiy L."/>
            <person name="Bonnet C."/>
            <person name="Boukhgalter B."/>
            <person name="Brown A."/>
            <person name="Cahill P."/>
            <person name="Calixte N."/>
            <person name="Camarata J."/>
            <person name="Cheshatsang Y."/>
            <person name="Chu J."/>
            <person name="Citroen M."/>
            <person name="Collymore A."/>
            <person name="Cooke P."/>
            <person name="Dawoe T."/>
            <person name="Daza R."/>
            <person name="Decktor K."/>
            <person name="DeGray S."/>
            <person name="Dhargay N."/>
            <person name="Dooley K."/>
            <person name="Dooley K."/>
            <person name="Dorje P."/>
            <person name="Dorjee K."/>
            <person name="Dorris L."/>
            <person name="Duffey N."/>
            <person name="Dupes A."/>
            <person name="Egbiremolen O."/>
            <person name="Elong R."/>
            <person name="Falk J."/>
            <person name="Farina A."/>
            <person name="Faro S."/>
            <person name="Ferguson D."/>
            <person name="Ferreira P."/>
            <person name="Fisher S."/>
            <person name="FitzGerald M."/>
            <person name="Foley K."/>
            <person name="Foley C."/>
            <person name="Franke A."/>
            <person name="Friedrich D."/>
            <person name="Gage D."/>
            <person name="Garber M."/>
            <person name="Gearin G."/>
            <person name="Giannoukos G."/>
            <person name="Goode T."/>
            <person name="Goyette A."/>
            <person name="Graham J."/>
            <person name="Grandbois E."/>
            <person name="Gyaltsen K."/>
            <person name="Hafez N."/>
            <person name="Hagopian D."/>
            <person name="Hagos B."/>
            <person name="Hall J."/>
            <person name="Healy C."/>
            <person name="Hegarty R."/>
            <person name="Honan T."/>
            <person name="Horn A."/>
            <person name="Houde N."/>
            <person name="Hughes L."/>
            <person name="Hunnicutt L."/>
            <person name="Husby M."/>
            <person name="Jester B."/>
            <person name="Jones C."/>
            <person name="Kamat A."/>
            <person name="Kanga B."/>
            <person name="Kells C."/>
            <person name="Khazanovich D."/>
            <person name="Kieu A.C."/>
            <person name="Kisner P."/>
            <person name="Kumar M."/>
            <person name="Lance K."/>
            <person name="Landers T."/>
            <person name="Lara M."/>
            <person name="Lee W."/>
            <person name="Leger J.P."/>
            <person name="Lennon N."/>
            <person name="Leuper L."/>
            <person name="LeVine S."/>
            <person name="Liu J."/>
            <person name="Liu X."/>
            <person name="Lokyitsang Y."/>
            <person name="Lokyitsang T."/>
            <person name="Lui A."/>
            <person name="Macdonald J."/>
            <person name="Major J."/>
            <person name="Marabella R."/>
            <person name="Maru K."/>
            <person name="Matthews C."/>
            <person name="McDonough S."/>
            <person name="Mehta T."/>
            <person name="Meldrim J."/>
            <person name="Melnikov A."/>
            <person name="Meneus L."/>
            <person name="Mihalev A."/>
            <person name="Mihova T."/>
            <person name="Miller K."/>
            <person name="Mittelman R."/>
            <person name="Mlenga V."/>
            <person name="Mulrain L."/>
            <person name="Munson G."/>
            <person name="Navidi A."/>
            <person name="Naylor J."/>
            <person name="Nguyen T."/>
            <person name="Nguyen N."/>
            <person name="Nguyen C."/>
            <person name="Nguyen T."/>
            <person name="Nicol R."/>
            <person name="Norbu N."/>
            <person name="Norbu C."/>
            <person name="Novod N."/>
            <person name="Nyima T."/>
            <person name="Olandt P."/>
            <person name="O'Neill B."/>
            <person name="O'Neill K."/>
            <person name="Osman S."/>
            <person name="Oyono L."/>
            <person name="Patti C."/>
            <person name="Perrin D."/>
            <person name="Phunkhang P."/>
            <person name="Pierre F."/>
            <person name="Priest M."/>
            <person name="Rachupka A."/>
            <person name="Raghuraman S."/>
            <person name="Rameau R."/>
            <person name="Ray V."/>
            <person name="Raymond C."/>
            <person name="Rege F."/>
            <person name="Rise C."/>
            <person name="Rogers J."/>
            <person name="Rogov P."/>
            <person name="Sahalie J."/>
            <person name="Settipalli S."/>
            <person name="Sharpe T."/>
            <person name="Shea T."/>
            <person name="Sheehan M."/>
            <person name="Sherpa N."/>
            <person name="Shi J."/>
            <person name="Shih D."/>
            <person name="Sloan J."/>
            <person name="Smith C."/>
            <person name="Sparrow T."/>
            <person name="Stalker J."/>
            <person name="Stange-Thomann N."/>
            <person name="Stavropoulos S."/>
            <person name="Stone C."/>
            <person name="Stone S."/>
            <person name="Sykes S."/>
            <person name="Tchuinga P."/>
            <person name="Tenzing P."/>
            <person name="Tesfaye S."/>
            <person name="Thoulutsang D."/>
            <person name="Thoulutsang Y."/>
            <person name="Topham K."/>
            <person name="Topping I."/>
            <person name="Tsamla T."/>
            <person name="Vassiliev H."/>
            <person name="Venkataraman V."/>
            <person name="Vo A."/>
            <person name="Wangchuk T."/>
            <person name="Wangdi T."/>
            <person name="Weiand M."/>
            <person name="Wilkinson J."/>
            <person name="Wilson A."/>
            <person name="Yadav S."/>
            <person name="Yang S."/>
            <person name="Yang X."/>
            <person name="Young G."/>
            <person name="Yu Q."/>
            <person name="Zainoun J."/>
            <person name="Zembek L."/>
            <person name="Zimmer A."/>
            <person name="Lander E.S."/>
        </authorList>
    </citation>
    <scope>NUCLEOTIDE SEQUENCE [LARGE SCALE GENOMIC DNA]</scope>
    <source>
        <strain evidence="2">Boxer</strain>
    </source>
</reference>
<dbReference type="Pfam" id="PF13837">
    <property type="entry name" value="Myb_DNA-bind_4"/>
    <property type="match status" value="2"/>
</dbReference>
<evidence type="ECO:0000259" key="1">
    <source>
        <dbReference type="Pfam" id="PF13837"/>
    </source>
</evidence>
<evidence type="ECO:0000313" key="2">
    <source>
        <dbReference type="Ensembl" id="ENSCAFP00000070066.1"/>
    </source>
</evidence>
<protein>
    <submittedName>
        <fullName evidence="2">Capping protein inhibiting regulator of actin dynamics</fullName>
    </submittedName>
</protein>
<organism evidence="2 3">
    <name type="scientific">Canis lupus familiaris</name>
    <name type="common">Dog</name>
    <name type="synonym">Canis familiaris</name>
    <dbReference type="NCBI Taxonomy" id="9615"/>
    <lineage>
        <taxon>Eukaryota</taxon>
        <taxon>Metazoa</taxon>
        <taxon>Chordata</taxon>
        <taxon>Craniata</taxon>
        <taxon>Vertebrata</taxon>
        <taxon>Euteleostomi</taxon>
        <taxon>Mammalia</taxon>
        <taxon>Eutheria</taxon>
        <taxon>Laurasiatheria</taxon>
        <taxon>Carnivora</taxon>
        <taxon>Caniformia</taxon>
        <taxon>Canidae</taxon>
        <taxon>Canis</taxon>
    </lineage>
</organism>
<gene>
    <name evidence="2" type="primary">PAICS</name>
</gene>
<name>A0A8P0TMK8_CANLF</name>
<accession>A0A8P0TMK8</accession>
<reference evidence="2" key="2">
    <citation type="submission" date="2025-08" db="UniProtKB">
        <authorList>
            <consortium name="Ensembl"/>
        </authorList>
    </citation>
    <scope>IDENTIFICATION</scope>
</reference>
<dbReference type="FunFam" id="1.10.10.60:FF:000032">
    <property type="entry name" value="Zinc finger and SCAN domain-containing 20"/>
    <property type="match status" value="2"/>
</dbReference>
<dbReference type="PANTHER" id="PTHR47595:SF1">
    <property type="entry name" value="MYB_SANT-LIKE DNA-BINDING DOMAIN-CONTAINING PROTEIN"/>
    <property type="match status" value="1"/>
</dbReference>
<feature type="domain" description="Myb/SANT-like DNA-binding" evidence="1">
    <location>
        <begin position="211"/>
        <end position="295"/>
    </location>
</feature>